<evidence type="ECO:0000313" key="2">
    <source>
        <dbReference type="Proteomes" id="UP000305881"/>
    </source>
</evidence>
<dbReference type="EMBL" id="CP035467">
    <property type="protein sequence ID" value="QCW83407.1"/>
    <property type="molecule type" value="Genomic_DNA"/>
</dbReference>
<protein>
    <recommendedName>
        <fullName evidence="3">Methanolan biosynthesis EpsI domain-containing protein</fullName>
    </recommendedName>
</protein>
<dbReference type="RefSeq" id="WP_017838718.1">
    <property type="nucleotide sequence ID" value="NZ_CP035467.1"/>
</dbReference>
<dbReference type="AlphaFoldDB" id="A0A4P9UQ24"/>
<gene>
    <name evidence="1" type="ORF">EQU24_15010</name>
</gene>
<dbReference type="STRING" id="675511.GCA_000341735_00048"/>
<evidence type="ECO:0000313" key="1">
    <source>
        <dbReference type="EMBL" id="QCW83407.1"/>
    </source>
</evidence>
<organism evidence="1 2">
    <name type="scientific">Methylotuvimicrobium buryatense</name>
    <name type="common">Methylomicrobium buryatense</name>
    <dbReference type="NCBI Taxonomy" id="95641"/>
    <lineage>
        <taxon>Bacteria</taxon>
        <taxon>Pseudomonadati</taxon>
        <taxon>Pseudomonadota</taxon>
        <taxon>Gammaproteobacteria</taxon>
        <taxon>Methylococcales</taxon>
        <taxon>Methylococcaceae</taxon>
        <taxon>Methylotuvimicrobium</taxon>
    </lineage>
</organism>
<proteinExistence type="predicted"/>
<keyword evidence="2" id="KW-1185">Reference proteome</keyword>
<dbReference type="Proteomes" id="UP000305881">
    <property type="component" value="Chromosome"/>
</dbReference>
<reference evidence="2" key="1">
    <citation type="journal article" date="2019" name="J. Bacteriol.">
        <title>A Mutagenic Screen Identifies a TonB-Dependent Receptor Required for the Lanthanide Metal Switch in the Type I Methanotroph 'Methylotuvimicrobium buryatense' 5GB1C.</title>
        <authorList>
            <person name="Groom J.D."/>
            <person name="Ford S.M."/>
            <person name="Pesesky M.W."/>
            <person name="Lidstrom M.E."/>
        </authorList>
    </citation>
    <scope>NUCLEOTIDE SEQUENCE [LARGE SCALE GENOMIC DNA]</scope>
    <source>
        <strain evidence="2">5GB1C</strain>
    </source>
</reference>
<evidence type="ECO:0008006" key="3">
    <source>
        <dbReference type="Google" id="ProtNLM"/>
    </source>
</evidence>
<accession>A0A4P9UQ24</accession>
<sequence length="206" mass="23414">MLSARYALPVSLILSIALIPTVIHNYFGSTDLDNRSVQAIEQELGRFSSHPTKRNPNWGELTFGASEWIERSYQDGVSHPVRLFAARAFDHKRLYHHPELALSYGGDFENQGVIILPGEPRIPVRILRSRSGKGLVAYALHYQDRFIDNPILHQIQESLKLLISPRKPITLFYVSDIHTPIDQDFQDTPTAMLLQKTIADFLAQPE</sequence>
<name>A0A4P9UQ24_METBY</name>
<dbReference type="OrthoDB" id="5564908at2"/>
<dbReference type="KEGG" id="mbur:EQU24_15010"/>